<keyword evidence="1" id="KW-0677">Repeat</keyword>
<dbReference type="AlphaFoldDB" id="A0A2K9H948"/>
<sequence length="358" mass="40702">MKLSIFDNTLPLWLRRVSWVFLTPVPIAPFVFIWTIMNYDGPTNELERIGMLLLFNSYSLWLIGVVQLGAVLYRRYHKVLISIIPHAILVLIIGLLIIWLALRPAGPSTLDGYRYTIYRDTPAAELATAVEDNDTMEIDRILSSQPKLVNFQDTLYGQSVLRFACLDGNVATVKSLLRHGAKPNLSNWYDGKTPLISLCEIPNPSEEQLKIAEILLQHGATVKPIKSYLKDFKRLPDSEDDTISLAPLDMAAGRGALSMVKLLLKHGADVNYQEYYTANDSTYKSYSAVTIAMIGRRYEVVTYLLEHGANPFLTFYEDNETLLSMIEKSLKDPRISPYDREQTEKIKHVIMTYKGRSY</sequence>
<evidence type="ECO:0000313" key="4">
    <source>
        <dbReference type="Proteomes" id="UP000198427"/>
    </source>
</evidence>
<dbReference type="KEGG" id="pje:CRM71_07375"/>
<dbReference type="Gene3D" id="1.25.40.20">
    <property type="entry name" value="Ankyrin repeat-containing domain"/>
    <property type="match status" value="2"/>
</dbReference>
<proteinExistence type="predicted"/>
<evidence type="ECO:0000256" key="2">
    <source>
        <dbReference type="ARBA" id="ARBA00023043"/>
    </source>
</evidence>
<comment type="caution">
    <text evidence="3">The sequence shown here is derived from an EMBL/GenBank/DDBJ whole genome shotgun (WGS) entry which is preliminary data.</text>
</comment>
<gene>
    <name evidence="3" type="ORF">SAMN06265364_10361</name>
</gene>
<evidence type="ECO:0000256" key="1">
    <source>
        <dbReference type="ARBA" id="ARBA00022737"/>
    </source>
</evidence>
<reference evidence="3 4" key="1">
    <citation type="submission" date="2017-06" db="EMBL/GenBank/DDBJ databases">
        <authorList>
            <person name="Varghese N."/>
            <person name="Submissions S."/>
        </authorList>
    </citation>
    <scope>NUCLEOTIDE SEQUENCE [LARGE SCALE GENOMIC DNA]</scope>
    <source>
        <strain evidence="3 4">DSM 26989</strain>
    </source>
</reference>
<dbReference type="InterPro" id="IPR036770">
    <property type="entry name" value="Ankyrin_rpt-contain_sf"/>
</dbReference>
<dbReference type="InterPro" id="IPR050745">
    <property type="entry name" value="Multifunctional_regulatory"/>
</dbReference>
<dbReference type="PROSITE" id="PS50088">
    <property type="entry name" value="ANK_REPEAT"/>
    <property type="match status" value="2"/>
</dbReference>
<dbReference type="Proteomes" id="UP000198427">
    <property type="component" value="Unassembled WGS sequence"/>
</dbReference>
<dbReference type="EMBL" id="FZNZ01000003">
    <property type="protein sequence ID" value="SNR65630.1"/>
    <property type="molecule type" value="Genomic_DNA"/>
</dbReference>
<keyword evidence="4" id="KW-1185">Reference proteome</keyword>
<keyword evidence="2" id="KW-0040">ANK repeat</keyword>
<dbReference type="Pfam" id="PF12796">
    <property type="entry name" value="Ank_2"/>
    <property type="match status" value="2"/>
</dbReference>
<evidence type="ECO:0000313" key="3">
    <source>
        <dbReference type="EMBL" id="SNR65630.1"/>
    </source>
</evidence>
<dbReference type="PANTHER" id="PTHR24189">
    <property type="entry name" value="MYOTROPHIN"/>
    <property type="match status" value="1"/>
</dbReference>
<dbReference type="GeneID" id="94029226"/>
<name>A0A2K9H948_9BACT</name>
<dbReference type="SMART" id="SM00248">
    <property type="entry name" value="ANK"/>
    <property type="match status" value="4"/>
</dbReference>
<accession>A0A2K9H948</accession>
<dbReference type="PANTHER" id="PTHR24189:SF50">
    <property type="entry name" value="ANKYRIN REPEAT AND SOCS BOX PROTEIN 2"/>
    <property type="match status" value="1"/>
</dbReference>
<dbReference type="OrthoDB" id="1942479at2"/>
<protein>
    <submittedName>
        <fullName evidence="3">Ankyrin repeat-containing protein</fullName>
    </submittedName>
</protein>
<organism evidence="3 4">
    <name type="scientific">Prevotella jejuni</name>
    <dbReference type="NCBI Taxonomy" id="1177574"/>
    <lineage>
        <taxon>Bacteria</taxon>
        <taxon>Pseudomonadati</taxon>
        <taxon>Bacteroidota</taxon>
        <taxon>Bacteroidia</taxon>
        <taxon>Bacteroidales</taxon>
        <taxon>Prevotellaceae</taxon>
        <taxon>Prevotella</taxon>
    </lineage>
</organism>
<dbReference type="RefSeq" id="WP_089365418.1">
    <property type="nucleotide sequence ID" value="NZ_CP023863.1"/>
</dbReference>
<dbReference type="SUPFAM" id="SSF48403">
    <property type="entry name" value="Ankyrin repeat"/>
    <property type="match status" value="1"/>
</dbReference>
<dbReference type="InterPro" id="IPR002110">
    <property type="entry name" value="Ankyrin_rpt"/>
</dbReference>
<dbReference type="PROSITE" id="PS50297">
    <property type="entry name" value="ANK_REP_REGION"/>
    <property type="match status" value="2"/>
</dbReference>